<dbReference type="OrthoDB" id="9773807at2"/>
<accession>A0A3M0CRI6</accession>
<reference evidence="2 3" key="1">
    <citation type="submission" date="2018-10" db="EMBL/GenBank/DDBJ databases">
        <title>Genomic Encyclopedia of Archaeal and Bacterial Type Strains, Phase II (KMG-II): from individual species to whole genera.</title>
        <authorList>
            <person name="Goeker M."/>
        </authorList>
    </citation>
    <scope>NUCLEOTIDE SEQUENCE [LARGE SCALE GENOMIC DNA]</scope>
    <source>
        <strain evidence="2 3">DSM 25217</strain>
    </source>
</reference>
<dbReference type="InterPro" id="IPR000415">
    <property type="entry name" value="Nitroreductase-like"/>
</dbReference>
<dbReference type="NCBIfam" id="TIGR02476">
    <property type="entry name" value="BluB"/>
    <property type="match status" value="1"/>
</dbReference>
<dbReference type="Pfam" id="PF00881">
    <property type="entry name" value="Nitroreductase"/>
    <property type="match status" value="1"/>
</dbReference>
<dbReference type="Proteomes" id="UP000271227">
    <property type="component" value="Unassembled WGS sequence"/>
</dbReference>
<evidence type="ECO:0000259" key="1">
    <source>
        <dbReference type="Pfam" id="PF00881"/>
    </source>
</evidence>
<proteinExistence type="predicted"/>
<feature type="domain" description="Nitroreductase" evidence="1">
    <location>
        <begin position="16"/>
        <end position="181"/>
    </location>
</feature>
<dbReference type="InterPro" id="IPR012825">
    <property type="entry name" value="BluB"/>
</dbReference>
<evidence type="ECO:0000313" key="2">
    <source>
        <dbReference type="EMBL" id="RMB12098.1"/>
    </source>
</evidence>
<dbReference type="Gene3D" id="3.40.109.10">
    <property type="entry name" value="NADH Oxidase"/>
    <property type="match status" value="1"/>
</dbReference>
<organism evidence="2 3">
    <name type="scientific">Eilatimonas milleporae</name>
    <dbReference type="NCBI Taxonomy" id="911205"/>
    <lineage>
        <taxon>Bacteria</taxon>
        <taxon>Pseudomonadati</taxon>
        <taxon>Pseudomonadota</taxon>
        <taxon>Alphaproteobacteria</taxon>
        <taxon>Kordiimonadales</taxon>
        <taxon>Kordiimonadaceae</taxon>
        <taxon>Eilatimonas</taxon>
    </lineage>
</organism>
<dbReference type="InterPro" id="IPR029479">
    <property type="entry name" value="Nitroreductase"/>
</dbReference>
<dbReference type="AlphaFoldDB" id="A0A3M0CRI6"/>
<evidence type="ECO:0000313" key="3">
    <source>
        <dbReference type="Proteomes" id="UP000271227"/>
    </source>
</evidence>
<comment type="caution">
    <text evidence="2">The sequence shown here is derived from an EMBL/GenBank/DDBJ whole genome shotgun (WGS) entry which is preliminary data.</text>
</comment>
<gene>
    <name evidence="2" type="ORF">BXY39_0588</name>
</gene>
<dbReference type="EMBL" id="REFR01000009">
    <property type="protein sequence ID" value="RMB12098.1"/>
    <property type="molecule type" value="Genomic_DNA"/>
</dbReference>
<sequence>MKFTEDDFTVVTQVMRWRRDTRHFLTEPLPPDILARILSTVDMAPSVGNARPWRIVRVRDTDRRAAVASLFERANRAAAQEYEPETRADYLRLKLAGLRDAPEHLAVFTVPDPVEGRGLGRQTMPETVQYSTAMAVHTIWLAARALNVGVGWVSILDPVAAATALDVPGHWRLTAYLCLGWPERDDDRPLLDRTGWQPNTPTEILDR</sequence>
<name>A0A3M0CRI6_9PROT</name>
<keyword evidence="3" id="KW-1185">Reference proteome</keyword>
<protein>
    <submittedName>
        <fullName evidence="2">Cob(II)yrinic acid a,c-diamide reductase</fullName>
    </submittedName>
</protein>
<dbReference type="RefSeq" id="WP_121937308.1">
    <property type="nucleotide sequence ID" value="NZ_REFR01000009.1"/>
</dbReference>
<dbReference type="InParanoid" id="A0A3M0CRI6"/>
<dbReference type="PANTHER" id="PTHR23026">
    <property type="entry name" value="NADPH NITROREDUCTASE"/>
    <property type="match status" value="1"/>
</dbReference>
<dbReference type="SUPFAM" id="SSF55469">
    <property type="entry name" value="FMN-dependent nitroreductase-like"/>
    <property type="match status" value="1"/>
</dbReference>
<dbReference type="InterPro" id="IPR050627">
    <property type="entry name" value="Nitroreductase/BluB"/>
</dbReference>
<dbReference type="PANTHER" id="PTHR23026:SF123">
    <property type="entry name" value="NAD(P)H NITROREDUCTASE RV3131-RELATED"/>
    <property type="match status" value="1"/>
</dbReference>
<dbReference type="GO" id="GO:0016491">
    <property type="term" value="F:oxidoreductase activity"/>
    <property type="evidence" value="ECO:0007669"/>
    <property type="project" value="InterPro"/>
</dbReference>